<dbReference type="AlphaFoldDB" id="A0A6J5E8W5"/>
<dbReference type="Pfam" id="PF01872">
    <property type="entry name" value="RibD_C"/>
    <property type="match status" value="1"/>
</dbReference>
<name>A0A6J5E8W5_9BURK</name>
<accession>A0A6J5E8W5</accession>
<dbReference type="Proteomes" id="UP000494363">
    <property type="component" value="Unassembled WGS sequence"/>
</dbReference>
<dbReference type="GO" id="GO:0009231">
    <property type="term" value="P:riboflavin biosynthetic process"/>
    <property type="evidence" value="ECO:0007669"/>
    <property type="project" value="InterPro"/>
</dbReference>
<comment type="pathway">
    <text evidence="1">Cofactor biosynthesis; riboflavin biosynthesis.</text>
</comment>
<dbReference type="PANTHER" id="PTHR38011">
    <property type="entry name" value="DIHYDROFOLATE REDUCTASE FAMILY PROTEIN (AFU_ORTHOLOGUE AFUA_8G06820)"/>
    <property type="match status" value="1"/>
</dbReference>
<dbReference type="InterPro" id="IPR002734">
    <property type="entry name" value="RibDG_C"/>
</dbReference>
<dbReference type="SUPFAM" id="SSF53597">
    <property type="entry name" value="Dihydrofolate reductase-like"/>
    <property type="match status" value="1"/>
</dbReference>
<dbReference type="PANTHER" id="PTHR38011:SF7">
    <property type="entry name" value="2,5-DIAMINO-6-RIBOSYLAMINO-4(3H)-PYRIMIDINONE 5'-PHOSPHATE REDUCTASE"/>
    <property type="match status" value="1"/>
</dbReference>
<gene>
    <name evidence="5" type="ORF">LMG29542_04124</name>
</gene>
<keyword evidence="2" id="KW-0521">NADP</keyword>
<dbReference type="EMBL" id="CADIKH010000018">
    <property type="protein sequence ID" value="CAB3761592.1"/>
    <property type="molecule type" value="Genomic_DNA"/>
</dbReference>
<evidence type="ECO:0000313" key="5">
    <source>
        <dbReference type="EMBL" id="CAB3761592.1"/>
    </source>
</evidence>
<proteinExistence type="predicted"/>
<organism evidence="5 6">
    <name type="scientific">Paraburkholderia humisilvae</name>
    <dbReference type="NCBI Taxonomy" id="627669"/>
    <lineage>
        <taxon>Bacteria</taxon>
        <taxon>Pseudomonadati</taxon>
        <taxon>Pseudomonadota</taxon>
        <taxon>Betaproteobacteria</taxon>
        <taxon>Burkholderiales</taxon>
        <taxon>Burkholderiaceae</taxon>
        <taxon>Paraburkholderia</taxon>
    </lineage>
</organism>
<protein>
    <recommendedName>
        <fullName evidence="4">Bacterial bifunctional deaminase-reductase C-terminal domain-containing protein</fullName>
    </recommendedName>
</protein>
<keyword evidence="3" id="KW-0560">Oxidoreductase</keyword>
<dbReference type="Gene3D" id="3.40.430.10">
    <property type="entry name" value="Dihydrofolate Reductase, subunit A"/>
    <property type="match status" value="1"/>
</dbReference>
<keyword evidence="6" id="KW-1185">Reference proteome</keyword>
<feature type="domain" description="Bacterial bifunctional deaminase-reductase C-terminal" evidence="4">
    <location>
        <begin position="3"/>
        <end position="229"/>
    </location>
</feature>
<evidence type="ECO:0000259" key="4">
    <source>
        <dbReference type="Pfam" id="PF01872"/>
    </source>
</evidence>
<dbReference type="GO" id="GO:0008703">
    <property type="term" value="F:5-amino-6-(5-phosphoribosylamino)uracil reductase activity"/>
    <property type="evidence" value="ECO:0007669"/>
    <property type="project" value="InterPro"/>
</dbReference>
<dbReference type="InterPro" id="IPR050765">
    <property type="entry name" value="Riboflavin_Biosynth_HTPR"/>
</dbReference>
<reference evidence="5 6" key="1">
    <citation type="submission" date="2020-04" db="EMBL/GenBank/DDBJ databases">
        <authorList>
            <person name="De Canck E."/>
        </authorList>
    </citation>
    <scope>NUCLEOTIDE SEQUENCE [LARGE SCALE GENOMIC DNA]</scope>
    <source>
        <strain evidence="5 6">LMG 29542</strain>
    </source>
</reference>
<evidence type="ECO:0000256" key="3">
    <source>
        <dbReference type="ARBA" id="ARBA00023002"/>
    </source>
</evidence>
<evidence type="ECO:0000256" key="1">
    <source>
        <dbReference type="ARBA" id="ARBA00005104"/>
    </source>
</evidence>
<dbReference type="InterPro" id="IPR024072">
    <property type="entry name" value="DHFR-like_dom_sf"/>
</dbReference>
<dbReference type="RefSeq" id="WP_175228331.1">
    <property type="nucleotide sequence ID" value="NZ_CADIKH010000018.1"/>
</dbReference>
<sequence length="238" mass="26695">MKPHIVVHMMSSLDGRSLTNGWNLDFAFDLYENTAATFEADGWICGRVTMQEISQGTCGSVIMERNSPGTDYPKGLAKRAIPRTDRFVERNADQYAISIDPNGRVVWKSNTALRSHVIEVLTEQVDDDYLAYLQSIGVSYMFGGKSEIDLDKVVQTLARELGVKKLIVEGGSLVCGTFINARLVDEVSVLILPLVDGRRDYPSSFEVAMEKWHAPAYLKLMSIEKVEHDAIWLRYKNG</sequence>
<evidence type="ECO:0000313" key="6">
    <source>
        <dbReference type="Proteomes" id="UP000494363"/>
    </source>
</evidence>
<evidence type="ECO:0000256" key="2">
    <source>
        <dbReference type="ARBA" id="ARBA00022857"/>
    </source>
</evidence>